<keyword evidence="2" id="KW-0418">Kinase</keyword>
<evidence type="ECO:0000313" key="3">
    <source>
        <dbReference type="Proteomes" id="UP000250235"/>
    </source>
</evidence>
<sequence length="471" mass="50592">MPEQNLEDSSHRNIAGRHAGRRPHSGCRLQRIACGRLPNAIAPSAAHVAPNVTQLSRVQQPPSATMLRNQRLTPTSFTRKSALRTVGGGRSSIRSTTGINTPSLACTRRPAEFSTDENTSARWSEQVRRRGGGGGGVRLGKSNSLKSSSCAQHIELRFRAGIMIQYLCDPQWFRDTASRGPTTIVTPKSQFRTCPTDHDSIGYPCMKASGESSTTKHRLLHASGPHPIPPPNDHNVAAKATGTDTVMGAADIVVTEALSLAKDVATMTESEDTGSVSNAMELNVSTTSDEESMSLEDILTQIPAEEAHNDNDVPSIAQKAVRAKNAILTTDLADVRQEVKDLKDEFSKDFDDKLAVIRNDLLEFRVETQGRLTSRGTNLAELIAFITKGSADKRGEVSSSHGRGQPPPDNQSRRSGGSASRSGGDCSSRRRDDRRGSSTKRGSSSGGGGSGTVGGPYKKNAECWLYGNNQF</sequence>
<accession>A0A2Z7CRL6</accession>
<dbReference type="GO" id="GO:0016301">
    <property type="term" value="F:kinase activity"/>
    <property type="evidence" value="ECO:0007669"/>
    <property type="project" value="UniProtKB-KW"/>
</dbReference>
<organism evidence="2 3">
    <name type="scientific">Dorcoceras hygrometricum</name>
    <dbReference type="NCBI Taxonomy" id="472368"/>
    <lineage>
        <taxon>Eukaryota</taxon>
        <taxon>Viridiplantae</taxon>
        <taxon>Streptophyta</taxon>
        <taxon>Embryophyta</taxon>
        <taxon>Tracheophyta</taxon>
        <taxon>Spermatophyta</taxon>
        <taxon>Magnoliopsida</taxon>
        <taxon>eudicotyledons</taxon>
        <taxon>Gunneridae</taxon>
        <taxon>Pentapetalae</taxon>
        <taxon>asterids</taxon>
        <taxon>lamiids</taxon>
        <taxon>Lamiales</taxon>
        <taxon>Gesneriaceae</taxon>
        <taxon>Didymocarpoideae</taxon>
        <taxon>Trichosporeae</taxon>
        <taxon>Loxocarpinae</taxon>
        <taxon>Dorcoceras</taxon>
    </lineage>
</organism>
<feature type="compositionally biased region" description="Basic and acidic residues" evidence="1">
    <location>
        <begin position="427"/>
        <end position="436"/>
    </location>
</feature>
<evidence type="ECO:0000256" key="1">
    <source>
        <dbReference type="SAM" id="MobiDB-lite"/>
    </source>
</evidence>
<protein>
    <submittedName>
        <fullName evidence="2">Phosphatidylinositol 4-kinase alpha 1</fullName>
    </submittedName>
</protein>
<dbReference type="Proteomes" id="UP000250235">
    <property type="component" value="Unassembled WGS sequence"/>
</dbReference>
<reference evidence="2 3" key="1">
    <citation type="journal article" date="2015" name="Proc. Natl. Acad. Sci. U.S.A.">
        <title>The resurrection genome of Boea hygrometrica: A blueprint for survival of dehydration.</title>
        <authorList>
            <person name="Xiao L."/>
            <person name="Yang G."/>
            <person name="Zhang L."/>
            <person name="Yang X."/>
            <person name="Zhao S."/>
            <person name="Ji Z."/>
            <person name="Zhou Q."/>
            <person name="Hu M."/>
            <person name="Wang Y."/>
            <person name="Chen M."/>
            <person name="Xu Y."/>
            <person name="Jin H."/>
            <person name="Xiao X."/>
            <person name="Hu G."/>
            <person name="Bao F."/>
            <person name="Hu Y."/>
            <person name="Wan P."/>
            <person name="Li L."/>
            <person name="Deng X."/>
            <person name="Kuang T."/>
            <person name="Xiang C."/>
            <person name="Zhu J.K."/>
            <person name="Oliver M.J."/>
            <person name="He Y."/>
        </authorList>
    </citation>
    <scope>NUCLEOTIDE SEQUENCE [LARGE SCALE GENOMIC DNA]</scope>
    <source>
        <strain evidence="3">cv. XS01</strain>
    </source>
</reference>
<feature type="compositionally biased region" description="Gly residues" evidence="1">
    <location>
        <begin position="444"/>
        <end position="454"/>
    </location>
</feature>
<evidence type="ECO:0000313" key="2">
    <source>
        <dbReference type="EMBL" id="KZV48597.1"/>
    </source>
</evidence>
<dbReference type="AlphaFoldDB" id="A0A2Z7CRL6"/>
<name>A0A2Z7CRL6_9LAMI</name>
<feature type="region of interest" description="Disordered" evidence="1">
    <location>
        <begin position="391"/>
        <end position="459"/>
    </location>
</feature>
<feature type="compositionally biased region" description="Low complexity" evidence="1">
    <location>
        <begin position="413"/>
        <end position="426"/>
    </location>
</feature>
<feature type="region of interest" description="Disordered" evidence="1">
    <location>
        <begin position="1"/>
        <end position="25"/>
    </location>
</feature>
<keyword evidence="3" id="KW-1185">Reference proteome</keyword>
<keyword evidence="2" id="KW-0808">Transferase</keyword>
<feature type="region of interest" description="Disordered" evidence="1">
    <location>
        <begin position="72"/>
        <end position="144"/>
    </location>
</feature>
<feature type="compositionally biased region" description="Basic residues" evidence="1">
    <location>
        <begin position="14"/>
        <end position="25"/>
    </location>
</feature>
<gene>
    <name evidence="2" type="ORF">F511_27916</name>
</gene>
<dbReference type="EMBL" id="KQ993840">
    <property type="protein sequence ID" value="KZV48597.1"/>
    <property type="molecule type" value="Genomic_DNA"/>
</dbReference>
<proteinExistence type="predicted"/>